<keyword evidence="4" id="KW-1185">Reference proteome</keyword>
<dbReference type="Proteomes" id="UP000184300">
    <property type="component" value="Unassembled WGS sequence"/>
</dbReference>
<dbReference type="AlphaFoldDB" id="A0A1L9VS80"/>
<dbReference type="InterPro" id="IPR052389">
    <property type="entry name" value="Sec_Metab_Biosynth-Assoc"/>
</dbReference>
<feature type="domain" description="Acyl-CoA thioesterase-like N-terminal HotDog" evidence="1">
    <location>
        <begin position="31"/>
        <end position="120"/>
    </location>
</feature>
<dbReference type="InterPro" id="IPR029069">
    <property type="entry name" value="HotDog_dom_sf"/>
</dbReference>
<dbReference type="PANTHER" id="PTHR38110:SF4">
    <property type="entry name" value="THIOESTERASE-LIKE SUPERFAMILY-DOMAIN-CONTAINING PROTEIN"/>
    <property type="match status" value="1"/>
</dbReference>
<evidence type="ECO:0000313" key="4">
    <source>
        <dbReference type="Proteomes" id="UP000184300"/>
    </source>
</evidence>
<evidence type="ECO:0000313" key="3">
    <source>
        <dbReference type="EMBL" id="OJJ86766.1"/>
    </source>
</evidence>
<dbReference type="SUPFAM" id="SSF54637">
    <property type="entry name" value="Thioesterase/thiol ester dehydrase-isomerase"/>
    <property type="match status" value="2"/>
</dbReference>
<dbReference type="InterPro" id="IPR042171">
    <property type="entry name" value="Acyl-CoA_hotdog"/>
</dbReference>
<reference evidence="4" key="1">
    <citation type="journal article" date="2017" name="Genome Biol.">
        <title>Comparative genomics reveals high biological diversity and specific adaptations in the industrially and medically important fungal genus Aspergillus.</title>
        <authorList>
            <person name="de Vries R.P."/>
            <person name="Riley R."/>
            <person name="Wiebenga A."/>
            <person name="Aguilar-Osorio G."/>
            <person name="Amillis S."/>
            <person name="Uchima C.A."/>
            <person name="Anderluh G."/>
            <person name="Asadollahi M."/>
            <person name="Askin M."/>
            <person name="Barry K."/>
            <person name="Battaglia E."/>
            <person name="Bayram O."/>
            <person name="Benocci T."/>
            <person name="Braus-Stromeyer S.A."/>
            <person name="Caldana C."/>
            <person name="Canovas D."/>
            <person name="Cerqueira G.C."/>
            <person name="Chen F."/>
            <person name="Chen W."/>
            <person name="Choi C."/>
            <person name="Clum A."/>
            <person name="Dos Santos R.A."/>
            <person name="Damasio A.R."/>
            <person name="Diallinas G."/>
            <person name="Emri T."/>
            <person name="Fekete E."/>
            <person name="Flipphi M."/>
            <person name="Freyberg S."/>
            <person name="Gallo A."/>
            <person name="Gournas C."/>
            <person name="Habgood R."/>
            <person name="Hainaut M."/>
            <person name="Harispe M.L."/>
            <person name="Henrissat B."/>
            <person name="Hilden K.S."/>
            <person name="Hope R."/>
            <person name="Hossain A."/>
            <person name="Karabika E."/>
            <person name="Karaffa L."/>
            <person name="Karanyi Z."/>
            <person name="Krasevec N."/>
            <person name="Kuo A."/>
            <person name="Kusch H."/>
            <person name="LaButti K."/>
            <person name="Lagendijk E.L."/>
            <person name="Lapidus A."/>
            <person name="Levasseur A."/>
            <person name="Lindquist E."/>
            <person name="Lipzen A."/>
            <person name="Logrieco A.F."/>
            <person name="MacCabe A."/>
            <person name="Maekelae M.R."/>
            <person name="Malavazi I."/>
            <person name="Melin P."/>
            <person name="Meyer V."/>
            <person name="Mielnichuk N."/>
            <person name="Miskei M."/>
            <person name="Molnar A.P."/>
            <person name="Mule G."/>
            <person name="Ngan C.Y."/>
            <person name="Orejas M."/>
            <person name="Orosz E."/>
            <person name="Ouedraogo J.P."/>
            <person name="Overkamp K.M."/>
            <person name="Park H.-S."/>
            <person name="Perrone G."/>
            <person name="Piumi F."/>
            <person name="Punt P.J."/>
            <person name="Ram A.F."/>
            <person name="Ramon A."/>
            <person name="Rauscher S."/>
            <person name="Record E."/>
            <person name="Riano-Pachon D.M."/>
            <person name="Robert V."/>
            <person name="Roehrig J."/>
            <person name="Ruller R."/>
            <person name="Salamov A."/>
            <person name="Salih N.S."/>
            <person name="Samson R.A."/>
            <person name="Sandor E."/>
            <person name="Sanguinetti M."/>
            <person name="Schuetze T."/>
            <person name="Sepcic K."/>
            <person name="Shelest E."/>
            <person name="Sherlock G."/>
            <person name="Sophianopoulou V."/>
            <person name="Squina F.M."/>
            <person name="Sun H."/>
            <person name="Susca A."/>
            <person name="Todd R.B."/>
            <person name="Tsang A."/>
            <person name="Unkles S.E."/>
            <person name="van de Wiele N."/>
            <person name="van Rossen-Uffink D."/>
            <person name="Oliveira J.V."/>
            <person name="Vesth T.C."/>
            <person name="Visser J."/>
            <person name="Yu J.-H."/>
            <person name="Zhou M."/>
            <person name="Andersen M.R."/>
            <person name="Archer D.B."/>
            <person name="Baker S.E."/>
            <person name="Benoit I."/>
            <person name="Brakhage A.A."/>
            <person name="Braus G.H."/>
            <person name="Fischer R."/>
            <person name="Frisvad J.C."/>
            <person name="Goldman G.H."/>
            <person name="Houbraken J."/>
            <person name="Oakley B."/>
            <person name="Pocsi I."/>
            <person name="Scazzocchio C."/>
            <person name="Seiboth B."/>
            <person name="vanKuyk P.A."/>
            <person name="Wortman J."/>
            <person name="Dyer P.S."/>
            <person name="Grigoriev I.V."/>
        </authorList>
    </citation>
    <scope>NUCLEOTIDE SEQUENCE [LARGE SCALE GENOMIC DNA]</scope>
    <source>
        <strain evidence="4">CBS 516.65</strain>
    </source>
</reference>
<feature type="domain" description="Acyl-CoA thioesterase-like C-terminal" evidence="2">
    <location>
        <begin position="148"/>
        <end position="285"/>
    </location>
</feature>
<dbReference type="Pfam" id="PF13622">
    <property type="entry name" value="4HBT_3"/>
    <property type="match status" value="1"/>
</dbReference>
<protein>
    <recommendedName>
        <fullName evidence="5">Thioesterase domain-containing protein</fullName>
    </recommendedName>
</protein>
<dbReference type="Gene3D" id="2.40.160.210">
    <property type="entry name" value="Acyl-CoA thioesterase, double hotdog domain"/>
    <property type="match status" value="1"/>
</dbReference>
<dbReference type="InterPro" id="IPR049450">
    <property type="entry name" value="ACOT8-like_C"/>
</dbReference>
<sequence>MTQQQSSPLLEALSCLSVAHGSRNCFTAEISRDWTTQLAVLGGFLNALMLSATQKYLELEFGPGRYPHPIHTFVQFLNMVPAGSVVITCHTLRTSSRQCVVRVELSRNTESQSPTTVAIIAYGDLSKEKGISQDTKPVITTLPNRHTECVPIDDPVVDATPVTRKLHWIAPNANGLWGHRLGGHYREVWLSLRDGSKMSSVFHLAVMTDMPLQPPATHELGFYTRYALSTLCLSVEFKKIPHPDTRWVMTRSHSNKVSNGRYDVNVQILDESGELLALSNHVVYIVPLRPPPKPKTSKM</sequence>
<dbReference type="GeneID" id="34456523"/>
<proteinExistence type="predicted"/>
<dbReference type="RefSeq" id="XP_022403455.1">
    <property type="nucleotide sequence ID" value="XM_022540262.1"/>
</dbReference>
<evidence type="ECO:0000259" key="2">
    <source>
        <dbReference type="Pfam" id="PF20789"/>
    </source>
</evidence>
<dbReference type="EMBL" id="KV878892">
    <property type="protein sequence ID" value="OJJ86766.1"/>
    <property type="molecule type" value="Genomic_DNA"/>
</dbReference>
<evidence type="ECO:0000259" key="1">
    <source>
        <dbReference type="Pfam" id="PF13622"/>
    </source>
</evidence>
<gene>
    <name evidence="3" type="ORF">ASPGLDRAFT_121767</name>
</gene>
<organism evidence="3 4">
    <name type="scientific">Aspergillus glaucus CBS 516.65</name>
    <dbReference type="NCBI Taxonomy" id="1160497"/>
    <lineage>
        <taxon>Eukaryota</taxon>
        <taxon>Fungi</taxon>
        <taxon>Dikarya</taxon>
        <taxon>Ascomycota</taxon>
        <taxon>Pezizomycotina</taxon>
        <taxon>Eurotiomycetes</taxon>
        <taxon>Eurotiomycetidae</taxon>
        <taxon>Eurotiales</taxon>
        <taxon>Aspergillaceae</taxon>
        <taxon>Aspergillus</taxon>
        <taxon>Aspergillus subgen. Aspergillus</taxon>
    </lineage>
</organism>
<accession>A0A1L9VS80</accession>
<dbReference type="STRING" id="1160497.A0A1L9VS80"/>
<dbReference type="OrthoDB" id="2532955at2759"/>
<evidence type="ECO:0008006" key="5">
    <source>
        <dbReference type="Google" id="ProtNLM"/>
    </source>
</evidence>
<dbReference type="PANTHER" id="PTHR38110">
    <property type="entry name" value="CHROMOSOME 23, WHOLE GENOME SHOTGUN SEQUENCE"/>
    <property type="match status" value="1"/>
</dbReference>
<name>A0A1L9VS80_ASPGL</name>
<dbReference type="VEuPathDB" id="FungiDB:ASPGLDRAFT_121767"/>
<dbReference type="Pfam" id="PF20789">
    <property type="entry name" value="4HBT_3C"/>
    <property type="match status" value="1"/>
</dbReference>
<dbReference type="InterPro" id="IPR049449">
    <property type="entry name" value="TesB_ACOT8-like_N"/>
</dbReference>